<dbReference type="PROSITE" id="PS50082">
    <property type="entry name" value="WD_REPEATS_2"/>
    <property type="match status" value="1"/>
</dbReference>
<evidence type="ECO:0000256" key="4">
    <source>
        <dbReference type="SAM" id="MobiDB-lite"/>
    </source>
</evidence>
<dbReference type="Gene3D" id="2.130.10.10">
    <property type="entry name" value="YVTN repeat-like/Quinoprotein amine dehydrogenase"/>
    <property type="match status" value="1"/>
</dbReference>
<dbReference type="AlphaFoldDB" id="X6NHG0"/>
<dbReference type="InterPro" id="IPR001680">
    <property type="entry name" value="WD40_rpt"/>
</dbReference>
<dbReference type="EMBL" id="ASPP01008567">
    <property type="protein sequence ID" value="ETO25396.1"/>
    <property type="molecule type" value="Genomic_DNA"/>
</dbReference>
<feature type="region of interest" description="Disordered" evidence="4">
    <location>
        <begin position="445"/>
        <end position="471"/>
    </location>
</feature>
<feature type="compositionally biased region" description="Polar residues" evidence="4">
    <location>
        <begin position="456"/>
        <end position="471"/>
    </location>
</feature>
<evidence type="ECO:0000256" key="1">
    <source>
        <dbReference type="ARBA" id="ARBA00022574"/>
    </source>
</evidence>
<reference evidence="5 6" key="1">
    <citation type="journal article" date="2013" name="Curr. Biol.">
        <title>The Genome of the Foraminiferan Reticulomyxa filosa.</title>
        <authorList>
            <person name="Glockner G."/>
            <person name="Hulsmann N."/>
            <person name="Schleicher M."/>
            <person name="Noegel A.A."/>
            <person name="Eichinger L."/>
            <person name="Gallinger C."/>
            <person name="Pawlowski J."/>
            <person name="Sierra R."/>
            <person name="Euteneuer U."/>
            <person name="Pillet L."/>
            <person name="Moustafa A."/>
            <person name="Platzer M."/>
            <person name="Groth M."/>
            <person name="Szafranski K."/>
            <person name="Schliwa M."/>
        </authorList>
    </citation>
    <scope>NUCLEOTIDE SEQUENCE [LARGE SCALE GENOMIC DNA]</scope>
</reference>
<keyword evidence="6" id="KW-1185">Reference proteome</keyword>
<dbReference type="InterPro" id="IPR036322">
    <property type="entry name" value="WD40_repeat_dom_sf"/>
</dbReference>
<dbReference type="Proteomes" id="UP000023152">
    <property type="component" value="Unassembled WGS sequence"/>
</dbReference>
<dbReference type="InterPro" id="IPR019775">
    <property type="entry name" value="WD40_repeat_CS"/>
</dbReference>
<dbReference type="InterPro" id="IPR015943">
    <property type="entry name" value="WD40/YVTN_repeat-like_dom_sf"/>
</dbReference>
<dbReference type="SUPFAM" id="SSF50978">
    <property type="entry name" value="WD40 repeat-like"/>
    <property type="match status" value="1"/>
</dbReference>
<comment type="caution">
    <text evidence="5">The sequence shown here is derived from an EMBL/GenBank/DDBJ whole genome shotgun (WGS) entry which is preliminary data.</text>
</comment>
<name>X6NHG0_RETFI</name>
<dbReference type="InterPro" id="IPR050459">
    <property type="entry name" value="WD_repeat_RBAP46/RBAP48/MSI1"/>
</dbReference>
<evidence type="ECO:0000313" key="6">
    <source>
        <dbReference type="Proteomes" id="UP000023152"/>
    </source>
</evidence>
<keyword evidence="1 3" id="KW-0853">WD repeat</keyword>
<evidence type="ECO:0000313" key="5">
    <source>
        <dbReference type="EMBL" id="ETO25396.1"/>
    </source>
</evidence>
<gene>
    <name evidence="5" type="ORF">RFI_11741</name>
</gene>
<dbReference type="PANTHER" id="PTHR22850">
    <property type="entry name" value="WD40 REPEAT FAMILY"/>
    <property type="match status" value="1"/>
</dbReference>
<feature type="repeat" description="WD" evidence="3">
    <location>
        <begin position="255"/>
        <end position="290"/>
    </location>
</feature>
<keyword evidence="2" id="KW-0677">Repeat</keyword>
<sequence length="617" mass="68129">MKQAPHLIATRTDQKDIALYRLNYLFRNAVSADTGASAKEYACACGVVEHWKNENESTLEPPCKRAKIVTDYTSTHARRATYMQRLNVSWTENCIGECYSDHTINPSLQMKTKTDRSGNRGCGSMLGMLSGNPQFQKINKTGVGLQWNEVNAGILLAGNAMDILSNGTLKNLLKPLSKKVKTRLKMTTTMNFISMMSNDPCNVYKLNENASKRSVTNIEWLKDSSDIFATVSSGSDLNLWDRRSNTKGPIRSVISSSESKELLGLSWNPQLKHLIAAGGYDGELRIWDIRKLLKPMDTYKAHKSRLYHCQWCPYYPSVIASCGQDKLVNLYDIRHPSAYSNSRPDPSLTPNYLALFFTHMGHCAPVTELDWCPKYQNFTIASTDLDGVVQVWTPIAGIVNPLPLLASVHSRAPVDMLCPQNNGATPNLNVPSGSHPLFSSPLNATTTVSKERDSKVQMSSDPLSMSTPTTTSVNDHMKLPFSVDGFECHSSSLGMSNCSSPSDSLQMIEASGVSLPCSSTNSERINLSFSTPQTSTDTPGHTWTLFGNTNTDSNSRASSNDASIFHPNLITPQHERQPPNMSTPFLPHHLSSSNNVNTPVLKTPQYRDDNHLNAQSL</sequence>
<dbReference type="PROSITE" id="PS00678">
    <property type="entry name" value="WD_REPEATS_1"/>
    <property type="match status" value="1"/>
</dbReference>
<proteinExistence type="predicted"/>
<organism evidence="5 6">
    <name type="scientific">Reticulomyxa filosa</name>
    <dbReference type="NCBI Taxonomy" id="46433"/>
    <lineage>
        <taxon>Eukaryota</taxon>
        <taxon>Sar</taxon>
        <taxon>Rhizaria</taxon>
        <taxon>Retaria</taxon>
        <taxon>Foraminifera</taxon>
        <taxon>Monothalamids</taxon>
        <taxon>Reticulomyxidae</taxon>
        <taxon>Reticulomyxa</taxon>
    </lineage>
</organism>
<dbReference type="OrthoDB" id="2161379at2759"/>
<protein>
    <submittedName>
        <fullName evidence="5">RbAp48 related family member (Rba-1)</fullName>
    </submittedName>
</protein>
<evidence type="ECO:0000256" key="3">
    <source>
        <dbReference type="PROSITE-ProRule" id="PRU00221"/>
    </source>
</evidence>
<feature type="compositionally biased region" description="Polar residues" evidence="4">
    <location>
        <begin position="590"/>
        <end position="600"/>
    </location>
</feature>
<evidence type="ECO:0000256" key="2">
    <source>
        <dbReference type="ARBA" id="ARBA00022737"/>
    </source>
</evidence>
<dbReference type="PROSITE" id="PS50294">
    <property type="entry name" value="WD_REPEATS_REGION"/>
    <property type="match status" value="1"/>
</dbReference>
<dbReference type="Pfam" id="PF00400">
    <property type="entry name" value="WD40"/>
    <property type="match status" value="3"/>
</dbReference>
<accession>X6NHG0</accession>
<dbReference type="SMART" id="SM00320">
    <property type="entry name" value="WD40"/>
    <property type="match status" value="4"/>
</dbReference>
<feature type="region of interest" description="Disordered" evidence="4">
    <location>
        <begin position="570"/>
        <end position="617"/>
    </location>
</feature>